<dbReference type="EMBL" id="CAKASE010000064">
    <property type="protein sequence ID" value="CAG9569880.1"/>
    <property type="molecule type" value="Genomic_DNA"/>
</dbReference>
<proteinExistence type="predicted"/>
<sequence>MDWTNDAVLRFLELYQMHPCIWDPQNVSHRNKTKVNDAWCVIKKELGFPGTIKELKKKRESLMSAYRGYKTKINKYETSGVGSSDVYKPTWFAFELMDSFLASLYTCQPSLNSQETMTTTRRRQQNPPELVQVKNQMDKAFKILETASKRQLEDDDDECNIFGKLMAKKLPVICANAVNSGVCTGDMGAPLVSGGVLIGVASNHKGCGSQNYPDVFTRIDAYVDWIMQVAVPPSS</sequence>
<name>A0A8J2QRU7_9NEOP</name>
<dbReference type="SUPFAM" id="SSF50494">
    <property type="entry name" value="Trypsin-like serine proteases"/>
    <property type="match status" value="1"/>
</dbReference>
<evidence type="ECO:0000259" key="1">
    <source>
        <dbReference type="PROSITE" id="PS50240"/>
    </source>
</evidence>
<dbReference type="PANTHER" id="PTHR21505">
    <property type="entry name" value="MADF DOMAIN-CONTAINING PROTEIN-RELATED"/>
    <property type="match status" value="1"/>
</dbReference>
<dbReference type="PANTHER" id="PTHR21505:SF8">
    <property type="entry name" value="DPT-YFP REPRESSOR BY OVEREXPRESSION, ISOFORM D-RELATED"/>
    <property type="match status" value="1"/>
</dbReference>
<evidence type="ECO:0000259" key="2">
    <source>
        <dbReference type="PROSITE" id="PS51029"/>
    </source>
</evidence>
<keyword evidence="4" id="KW-1185">Reference proteome</keyword>
<dbReference type="PROSITE" id="PS51029">
    <property type="entry name" value="MADF"/>
    <property type="match status" value="1"/>
</dbReference>
<dbReference type="Pfam" id="PF00089">
    <property type="entry name" value="Trypsin"/>
    <property type="match status" value="1"/>
</dbReference>
<reference evidence="3" key="1">
    <citation type="submission" date="2021-09" db="EMBL/GenBank/DDBJ databases">
        <authorList>
            <person name="Martin H S."/>
        </authorList>
    </citation>
    <scope>NUCLEOTIDE SEQUENCE</scope>
</reference>
<feature type="domain" description="MADF" evidence="2">
    <location>
        <begin position="10"/>
        <end position="105"/>
    </location>
</feature>
<dbReference type="GO" id="GO:0006508">
    <property type="term" value="P:proteolysis"/>
    <property type="evidence" value="ECO:0007669"/>
    <property type="project" value="InterPro"/>
</dbReference>
<dbReference type="InterPro" id="IPR009003">
    <property type="entry name" value="Peptidase_S1_PA"/>
</dbReference>
<dbReference type="OrthoDB" id="6776070at2759"/>
<dbReference type="InterPro" id="IPR001254">
    <property type="entry name" value="Trypsin_dom"/>
</dbReference>
<accession>A0A8J2QRU7</accession>
<organism evidence="3 4">
    <name type="scientific">Danaus chrysippus</name>
    <name type="common">African queen</name>
    <dbReference type="NCBI Taxonomy" id="151541"/>
    <lineage>
        <taxon>Eukaryota</taxon>
        <taxon>Metazoa</taxon>
        <taxon>Ecdysozoa</taxon>
        <taxon>Arthropoda</taxon>
        <taxon>Hexapoda</taxon>
        <taxon>Insecta</taxon>
        <taxon>Pterygota</taxon>
        <taxon>Neoptera</taxon>
        <taxon>Endopterygota</taxon>
        <taxon>Lepidoptera</taxon>
        <taxon>Glossata</taxon>
        <taxon>Ditrysia</taxon>
        <taxon>Papilionoidea</taxon>
        <taxon>Nymphalidae</taxon>
        <taxon>Danainae</taxon>
        <taxon>Danaini</taxon>
        <taxon>Danaina</taxon>
        <taxon>Danaus</taxon>
        <taxon>Anosia</taxon>
    </lineage>
</organism>
<gene>
    <name evidence="3" type="ORF">DCHRY22_LOCUS9062</name>
</gene>
<dbReference type="Proteomes" id="UP000789524">
    <property type="component" value="Unassembled WGS sequence"/>
</dbReference>
<dbReference type="Pfam" id="PF10545">
    <property type="entry name" value="MADF_DNA_bdg"/>
    <property type="match status" value="1"/>
</dbReference>
<dbReference type="Gene3D" id="2.40.10.10">
    <property type="entry name" value="Trypsin-like serine proteases"/>
    <property type="match status" value="1"/>
</dbReference>
<dbReference type="InterPro" id="IPR006578">
    <property type="entry name" value="MADF-dom"/>
</dbReference>
<comment type="caution">
    <text evidence="3">The sequence shown here is derived from an EMBL/GenBank/DDBJ whole genome shotgun (WGS) entry which is preliminary data.</text>
</comment>
<evidence type="ECO:0000313" key="3">
    <source>
        <dbReference type="EMBL" id="CAG9569880.1"/>
    </source>
</evidence>
<feature type="domain" description="Peptidase S1" evidence="1">
    <location>
        <begin position="155"/>
        <end position="231"/>
    </location>
</feature>
<dbReference type="SMART" id="SM00595">
    <property type="entry name" value="MADF"/>
    <property type="match status" value="1"/>
</dbReference>
<dbReference type="GO" id="GO:0004252">
    <property type="term" value="F:serine-type endopeptidase activity"/>
    <property type="evidence" value="ECO:0007669"/>
    <property type="project" value="InterPro"/>
</dbReference>
<protein>
    <submittedName>
        <fullName evidence="3">(African queen) hypothetical protein</fullName>
    </submittedName>
</protein>
<dbReference type="PROSITE" id="PS50240">
    <property type="entry name" value="TRYPSIN_DOM"/>
    <property type="match status" value="1"/>
</dbReference>
<evidence type="ECO:0000313" key="4">
    <source>
        <dbReference type="Proteomes" id="UP000789524"/>
    </source>
</evidence>
<dbReference type="AlphaFoldDB" id="A0A8J2QRU7"/>
<dbReference type="InterPro" id="IPR043504">
    <property type="entry name" value="Peptidase_S1_PA_chymotrypsin"/>
</dbReference>